<feature type="transmembrane region" description="Helical" evidence="4">
    <location>
        <begin position="7"/>
        <end position="24"/>
    </location>
</feature>
<dbReference type="SMART" id="SM01317">
    <property type="entry name" value="SPOB_ab"/>
    <property type="match status" value="1"/>
</dbReference>
<evidence type="ECO:0000256" key="3">
    <source>
        <dbReference type="ARBA" id="ARBA00022777"/>
    </source>
</evidence>
<feature type="domain" description="Sporulation initiation phosphotransferase B C-terminal" evidence="5">
    <location>
        <begin position="124"/>
        <end position="243"/>
    </location>
</feature>
<dbReference type="RefSeq" id="WP_235118336.1">
    <property type="nucleotide sequence ID" value="NZ_CP090978.1"/>
</dbReference>
<dbReference type="Pfam" id="PF14689">
    <property type="entry name" value="SPOB_a"/>
    <property type="match status" value="1"/>
</dbReference>
<evidence type="ECO:0000313" key="7">
    <source>
        <dbReference type="Proteomes" id="UP001649230"/>
    </source>
</evidence>
<dbReference type="InterPro" id="IPR039506">
    <property type="entry name" value="SPOB_a"/>
</dbReference>
<accession>A0ABY3SDH9</accession>
<keyword evidence="4" id="KW-0812">Transmembrane</keyword>
<keyword evidence="7" id="KW-1185">Reference proteome</keyword>
<sequence>MKRASSAQIYLMAITLLALTGLLFMESWVIRTGLLLITVISGYTAMKMQVSRVQEAAIEEQRRKETEYHSNVLQIVNRMRHDWMNDIQILFGYIQLKKFDNLQPYMEKIKTSMQQESNLSKLGIPALITYLFMFRVQSKSLQLEIGLDQEVNLQQLPVRSSLIQQVVQKTVELLQRYSMAGDEEIGVISLEFDIQDDHLLLDFVYQGPYREAELSQAIETERKKESNEYKVDELELHSEEVVLAIRLPFPS</sequence>
<dbReference type="Gene3D" id="3.30.565.30">
    <property type="entry name" value="Sporulation initiation phosphotransferase B (SpoOB), C-terminal domain"/>
    <property type="match status" value="1"/>
</dbReference>
<dbReference type="InterPro" id="IPR037100">
    <property type="entry name" value="Spo0B_C_sf"/>
</dbReference>
<dbReference type="InterPro" id="IPR016122">
    <property type="entry name" value="SpoOB_C"/>
</dbReference>
<dbReference type="EMBL" id="CP090978">
    <property type="protein sequence ID" value="UJF31991.1"/>
    <property type="molecule type" value="Genomic_DNA"/>
</dbReference>
<dbReference type="Gene3D" id="1.10.287.130">
    <property type="match status" value="1"/>
</dbReference>
<proteinExistence type="predicted"/>
<evidence type="ECO:0000256" key="4">
    <source>
        <dbReference type="SAM" id="Phobius"/>
    </source>
</evidence>
<keyword evidence="3" id="KW-0418">Kinase</keyword>
<evidence type="ECO:0000256" key="2">
    <source>
        <dbReference type="ARBA" id="ARBA00022679"/>
    </source>
</evidence>
<reference evidence="6 7" key="1">
    <citation type="journal article" date="2024" name="Int. J. Syst. Evol. Microbiol.">
        <title>Paenibacillus hexagrammi sp. nov., a novel bacterium isolated from the gut content of Hexagrammos agrammus.</title>
        <authorList>
            <person name="Jung H.K."/>
            <person name="Kim D.G."/>
            <person name="Zin H."/>
            <person name="Park J."/>
            <person name="Jung H."/>
            <person name="Kim Y.O."/>
            <person name="Kong H.J."/>
            <person name="Kim J.W."/>
            <person name="Kim Y.S."/>
        </authorList>
    </citation>
    <scope>NUCLEOTIDE SEQUENCE [LARGE SCALE GENOMIC DNA]</scope>
    <source>
        <strain evidence="6 7">YPD9-1</strain>
    </source>
</reference>
<keyword evidence="4" id="KW-0472">Membrane</keyword>
<name>A0ABY3SDH9_9BACL</name>
<dbReference type="SUPFAM" id="SSF55890">
    <property type="entry name" value="Sporulation response regulatory protein Spo0B"/>
    <property type="match status" value="1"/>
</dbReference>
<keyword evidence="2" id="KW-0808">Transferase</keyword>
<protein>
    <submittedName>
        <fullName evidence="6">Spo0B domain-containing protein</fullName>
    </submittedName>
</protein>
<keyword evidence="1" id="KW-0597">Phosphoprotein</keyword>
<organism evidence="6 7">
    <name type="scientific">Paenibacillus hexagrammi</name>
    <dbReference type="NCBI Taxonomy" id="2908839"/>
    <lineage>
        <taxon>Bacteria</taxon>
        <taxon>Bacillati</taxon>
        <taxon>Bacillota</taxon>
        <taxon>Bacilli</taxon>
        <taxon>Bacillales</taxon>
        <taxon>Paenibacillaceae</taxon>
        <taxon>Paenibacillus</taxon>
    </lineage>
</organism>
<evidence type="ECO:0000256" key="1">
    <source>
        <dbReference type="ARBA" id="ARBA00022553"/>
    </source>
</evidence>
<dbReference type="Proteomes" id="UP001649230">
    <property type="component" value="Chromosome"/>
</dbReference>
<gene>
    <name evidence="6" type="ORF">L0M14_19890</name>
</gene>
<keyword evidence="4" id="KW-1133">Transmembrane helix</keyword>
<evidence type="ECO:0000313" key="6">
    <source>
        <dbReference type="EMBL" id="UJF31991.1"/>
    </source>
</evidence>
<dbReference type="InterPro" id="IPR016120">
    <property type="entry name" value="Sig_transdc_His_kin_SpoOB"/>
</dbReference>
<evidence type="ECO:0000259" key="5">
    <source>
        <dbReference type="SMART" id="SM01317"/>
    </source>
</evidence>